<protein>
    <submittedName>
        <fullName evidence="1">Uncharacterized protein</fullName>
    </submittedName>
</protein>
<accession>V7I3Y9</accession>
<keyword evidence="2" id="KW-1185">Reference proteome</keyword>
<evidence type="ECO:0000313" key="2">
    <source>
        <dbReference type="Proteomes" id="UP000017747"/>
    </source>
</evidence>
<dbReference type="OrthoDB" id="3078561at2"/>
<dbReference type="EMBL" id="AXUN02000179">
    <property type="protein sequence ID" value="ETA80578.1"/>
    <property type="molecule type" value="Genomic_DNA"/>
</dbReference>
<dbReference type="Proteomes" id="UP000017747">
    <property type="component" value="Unassembled WGS sequence"/>
</dbReference>
<reference evidence="1 2" key="1">
    <citation type="journal article" date="2014" name="Genome Announc.">
        <title>Genome Sequence of Youngiibacter fragilis, the Type Strain of the Genus Youngiibacter.</title>
        <authorList>
            <person name="Wawrik C.B."/>
            <person name="Callaghan A.V."/>
            <person name="Stamps B.W."/>
            <person name="Wawrik B."/>
        </authorList>
    </citation>
    <scope>NUCLEOTIDE SEQUENCE [LARGE SCALE GENOMIC DNA]</scope>
    <source>
        <strain evidence="1 2">232.1</strain>
    </source>
</reference>
<comment type="caution">
    <text evidence="1">The sequence shown here is derived from an EMBL/GenBank/DDBJ whole genome shotgun (WGS) entry which is preliminary data.</text>
</comment>
<dbReference type="PATRIC" id="fig|994573.3.peg.2041"/>
<dbReference type="RefSeq" id="WP_023388602.1">
    <property type="nucleotide sequence ID" value="NZ_AXUN02000179.1"/>
</dbReference>
<proteinExistence type="predicted"/>
<sequence length="269" mass="29849">MNGQTWQFNGVSLNTKAWSVIEVPEGLGTPGLRGNNIQVPFQNGKRWIKKRYEERIVMLPMWVRGLDPLTGKLPSDKSENEVLYENIDYLSSVFGKLGQFVLKRILPDGTVREAIAEVYRPVTFGKTQTGYAKFAVEFMLSDPFFYAPLAISETSAVASLTQEWSHENPGTAPITDATITLTGPMESPKLECLDNDVWLQYQGSIAPGESVIINTGDFKCTKGSTNMLSAIRHGGDAYWLLLNSGYNQLRITNGVSGGSIKLEYYPAFF</sequence>
<evidence type="ECO:0000313" key="1">
    <source>
        <dbReference type="EMBL" id="ETA80578.1"/>
    </source>
</evidence>
<organism evidence="1 2">
    <name type="scientific">Youngiibacter fragilis 232.1</name>
    <dbReference type="NCBI Taxonomy" id="994573"/>
    <lineage>
        <taxon>Bacteria</taxon>
        <taxon>Bacillati</taxon>
        <taxon>Bacillota</taxon>
        <taxon>Clostridia</taxon>
        <taxon>Eubacteriales</taxon>
        <taxon>Clostridiaceae</taxon>
        <taxon>Youngiibacter</taxon>
    </lineage>
</organism>
<gene>
    <name evidence="1" type="ORF">T472_0210980</name>
</gene>
<dbReference type="STRING" id="994573.T472_0210980"/>
<dbReference type="AlphaFoldDB" id="V7I3Y9"/>
<name>V7I3Y9_9CLOT</name>